<keyword evidence="5" id="KW-0169">Cobalamin biosynthesis</keyword>
<dbReference type="UniPathway" id="UPA00148"/>
<evidence type="ECO:0000313" key="11">
    <source>
        <dbReference type="EMBL" id="TWB24511.1"/>
    </source>
</evidence>
<dbReference type="Proteomes" id="UP000319859">
    <property type="component" value="Unassembled WGS sequence"/>
</dbReference>
<reference evidence="11 12" key="1">
    <citation type="submission" date="2019-06" db="EMBL/GenBank/DDBJ databases">
        <title>Genomic Encyclopedia of Type Strains, Phase IV (KMG-V): Genome sequencing to study the core and pangenomes of soil and plant-associated prokaryotes.</title>
        <authorList>
            <person name="Whitman W."/>
        </authorList>
    </citation>
    <scope>NUCLEOTIDE SEQUENCE [LARGE SCALE GENOMIC DNA]</scope>
    <source>
        <strain evidence="11 12">BR 11880</strain>
    </source>
</reference>
<organism evidence="11 12">
    <name type="scientific">Nitrospirillum amazonense</name>
    <dbReference type="NCBI Taxonomy" id="28077"/>
    <lineage>
        <taxon>Bacteria</taxon>
        <taxon>Pseudomonadati</taxon>
        <taxon>Pseudomonadota</taxon>
        <taxon>Alphaproteobacteria</taxon>
        <taxon>Rhodospirillales</taxon>
        <taxon>Azospirillaceae</taxon>
        <taxon>Nitrospirillum</taxon>
    </lineage>
</organism>
<evidence type="ECO:0000259" key="10">
    <source>
        <dbReference type="Pfam" id="PF00155"/>
    </source>
</evidence>
<comment type="catalytic activity">
    <reaction evidence="9">
        <text>O-phospho-L-threonine + H(+) = (R)-1-aminopropan-2-yl phosphate + CO2</text>
        <dbReference type="Rhea" id="RHEA:11492"/>
        <dbReference type="ChEBI" id="CHEBI:15378"/>
        <dbReference type="ChEBI" id="CHEBI:16526"/>
        <dbReference type="ChEBI" id="CHEBI:58563"/>
        <dbReference type="ChEBI" id="CHEBI:58675"/>
        <dbReference type="EC" id="4.1.1.81"/>
    </reaction>
</comment>
<dbReference type="AlphaFoldDB" id="A0A560FSF2"/>
<dbReference type="InterPro" id="IPR015421">
    <property type="entry name" value="PyrdxlP-dep_Trfase_major"/>
</dbReference>
<comment type="function">
    <text evidence="2">Decarboxylates L-threonine-O-3-phosphate to yield (R)-1-amino-2-propanol O-2-phosphate, the precursor for the linkage between the nucleotide loop and the corrin ring in cobalamin.</text>
</comment>
<dbReference type="GO" id="GO:0009236">
    <property type="term" value="P:cobalamin biosynthetic process"/>
    <property type="evidence" value="ECO:0007669"/>
    <property type="project" value="UniProtKB-UniPathway"/>
</dbReference>
<name>A0A560FSF2_9PROT</name>
<evidence type="ECO:0000256" key="3">
    <source>
        <dbReference type="ARBA" id="ARBA00004953"/>
    </source>
</evidence>
<evidence type="ECO:0000256" key="4">
    <source>
        <dbReference type="ARBA" id="ARBA00012285"/>
    </source>
</evidence>
<dbReference type="InterPro" id="IPR005860">
    <property type="entry name" value="CobD"/>
</dbReference>
<accession>A0A560FSF2</accession>
<dbReference type="RefSeq" id="WP_145748113.1">
    <property type="nucleotide sequence ID" value="NZ_VITN01000001.1"/>
</dbReference>
<dbReference type="GO" id="GO:0048472">
    <property type="term" value="F:threonine-phosphate decarboxylase activity"/>
    <property type="evidence" value="ECO:0007669"/>
    <property type="project" value="UniProtKB-EC"/>
</dbReference>
<dbReference type="EMBL" id="VITN01000001">
    <property type="protein sequence ID" value="TWB24511.1"/>
    <property type="molecule type" value="Genomic_DNA"/>
</dbReference>
<comment type="pathway">
    <text evidence="3">Cofactor biosynthesis; adenosylcobalamin biosynthesis.</text>
</comment>
<evidence type="ECO:0000256" key="2">
    <source>
        <dbReference type="ARBA" id="ARBA00003444"/>
    </source>
</evidence>
<dbReference type="NCBIfam" id="TIGR01140">
    <property type="entry name" value="L_thr_O3P_dcar"/>
    <property type="match status" value="1"/>
</dbReference>
<keyword evidence="7" id="KW-0456">Lyase</keyword>
<dbReference type="InterPro" id="IPR004839">
    <property type="entry name" value="Aminotransferase_I/II_large"/>
</dbReference>
<feature type="domain" description="Aminotransferase class I/classII large" evidence="10">
    <location>
        <begin position="63"/>
        <end position="339"/>
    </location>
</feature>
<comment type="cofactor">
    <cofactor evidence="1">
        <name>pyridoxal 5'-phosphate</name>
        <dbReference type="ChEBI" id="CHEBI:597326"/>
    </cofactor>
</comment>
<evidence type="ECO:0000313" key="12">
    <source>
        <dbReference type="Proteomes" id="UP000319859"/>
    </source>
</evidence>
<protein>
    <recommendedName>
        <fullName evidence="4">threonine-phosphate decarboxylase</fullName>
        <ecNumber evidence="4">4.1.1.81</ecNumber>
    </recommendedName>
    <alternativeName>
        <fullName evidence="8">L-threonine-O-3-phosphate decarboxylase</fullName>
    </alternativeName>
</protein>
<sequence length="346" mass="35532">MMTPEIQIRPNQIWHGGDLTQAAALFPDAPGPWVDLSTGINPRPYPLPAIPSAAWTALPTRGGLGALLAAAAMAYGAPGPDSLVAAAGSELLIQILPRLRATGDVAIVGPTYGDHARAWAAAGHAVRPVAAPGDAVGTADVVVLCSPNNPDGRTWDRDELLDWAARLAARGGWLVVDEAYADLDPARSLCPHAGAPGLVVLRSFGKFFGLGGVRLGFVLAPPALLDAARLALGSWAVSGPALAVGAAALADLDWQAATRRRLAAAADALDGVLRAGGLRVIGGTALYRLVDAGDAAALWRHLAYAGLWTRPFPEHAGCQGWLRLGLTADVGALDRLAGALASFAQP</sequence>
<dbReference type="InterPro" id="IPR015422">
    <property type="entry name" value="PyrdxlP-dep_Trfase_small"/>
</dbReference>
<dbReference type="OrthoDB" id="9799304at2"/>
<evidence type="ECO:0000256" key="9">
    <source>
        <dbReference type="ARBA" id="ARBA00048531"/>
    </source>
</evidence>
<gene>
    <name evidence="11" type="ORF">FBZ89_101136</name>
</gene>
<dbReference type="GO" id="GO:0030170">
    <property type="term" value="F:pyridoxal phosphate binding"/>
    <property type="evidence" value="ECO:0007669"/>
    <property type="project" value="InterPro"/>
</dbReference>
<dbReference type="Gene3D" id="3.40.640.10">
    <property type="entry name" value="Type I PLP-dependent aspartate aminotransferase-like (Major domain)"/>
    <property type="match status" value="1"/>
</dbReference>
<keyword evidence="6" id="KW-0663">Pyridoxal phosphate</keyword>
<evidence type="ECO:0000256" key="6">
    <source>
        <dbReference type="ARBA" id="ARBA00022898"/>
    </source>
</evidence>
<dbReference type="SUPFAM" id="SSF53383">
    <property type="entry name" value="PLP-dependent transferases"/>
    <property type="match status" value="1"/>
</dbReference>
<dbReference type="CDD" id="cd00609">
    <property type="entry name" value="AAT_like"/>
    <property type="match status" value="1"/>
</dbReference>
<evidence type="ECO:0000256" key="7">
    <source>
        <dbReference type="ARBA" id="ARBA00023239"/>
    </source>
</evidence>
<dbReference type="Gene3D" id="3.90.1150.10">
    <property type="entry name" value="Aspartate Aminotransferase, domain 1"/>
    <property type="match status" value="1"/>
</dbReference>
<evidence type="ECO:0000256" key="1">
    <source>
        <dbReference type="ARBA" id="ARBA00001933"/>
    </source>
</evidence>
<comment type="caution">
    <text evidence="11">The sequence shown here is derived from an EMBL/GenBank/DDBJ whole genome shotgun (WGS) entry which is preliminary data.</text>
</comment>
<proteinExistence type="predicted"/>
<evidence type="ECO:0000256" key="5">
    <source>
        <dbReference type="ARBA" id="ARBA00022573"/>
    </source>
</evidence>
<dbReference type="Pfam" id="PF00155">
    <property type="entry name" value="Aminotran_1_2"/>
    <property type="match status" value="1"/>
</dbReference>
<dbReference type="EC" id="4.1.1.81" evidence="4"/>
<dbReference type="PANTHER" id="PTHR42885:SF1">
    <property type="entry name" value="THREONINE-PHOSPHATE DECARBOXYLASE"/>
    <property type="match status" value="1"/>
</dbReference>
<evidence type="ECO:0000256" key="8">
    <source>
        <dbReference type="ARBA" id="ARBA00029996"/>
    </source>
</evidence>
<dbReference type="PANTHER" id="PTHR42885">
    <property type="entry name" value="HISTIDINOL-PHOSPHATE AMINOTRANSFERASE-RELATED"/>
    <property type="match status" value="1"/>
</dbReference>
<dbReference type="InterPro" id="IPR015424">
    <property type="entry name" value="PyrdxlP-dep_Trfase"/>
</dbReference>